<dbReference type="SMART" id="SM00054">
    <property type="entry name" value="EFh"/>
    <property type="match status" value="2"/>
</dbReference>
<evidence type="ECO:0000259" key="2">
    <source>
        <dbReference type="PROSITE" id="PS50222"/>
    </source>
</evidence>
<feature type="domain" description="EF-hand" evidence="2">
    <location>
        <begin position="97"/>
        <end position="132"/>
    </location>
</feature>
<evidence type="ECO:0000313" key="4">
    <source>
        <dbReference type="Proteomes" id="UP000594800"/>
    </source>
</evidence>
<dbReference type="InterPro" id="IPR002048">
    <property type="entry name" value="EF_hand_dom"/>
</dbReference>
<dbReference type="KEGG" id="poz:I0K15_03310"/>
<dbReference type="SUPFAM" id="SSF47473">
    <property type="entry name" value="EF-hand"/>
    <property type="match status" value="1"/>
</dbReference>
<reference evidence="3 4" key="1">
    <citation type="submission" date="2020-11" db="EMBL/GenBank/DDBJ databases">
        <title>Description of Pontivivens ytuae sp. nov. isolated from deep sea sediment of Mariana Trench.</title>
        <authorList>
            <person name="Wang Z."/>
            <person name="Sun Q.-L."/>
            <person name="Xu X.-D."/>
            <person name="Tang Y.-Z."/>
            <person name="Zhang J."/>
        </authorList>
    </citation>
    <scope>NUCLEOTIDE SEQUENCE [LARGE SCALE GENOMIC DNA]</scope>
    <source>
        <strain evidence="3 4">MT2928</strain>
    </source>
</reference>
<dbReference type="PROSITE" id="PS00018">
    <property type="entry name" value="EF_HAND_1"/>
    <property type="match status" value="2"/>
</dbReference>
<dbReference type="InterPro" id="IPR018247">
    <property type="entry name" value="EF_Hand_1_Ca_BS"/>
</dbReference>
<protein>
    <submittedName>
        <fullName evidence="3">EF-hand domain-containing protein</fullName>
    </submittedName>
</protein>
<dbReference type="GO" id="GO:0005509">
    <property type="term" value="F:calcium ion binding"/>
    <property type="evidence" value="ECO:0007669"/>
    <property type="project" value="InterPro"/>
</dbReference>
<keyword evidence="1" id="KW-0732">Signal</keyword>
<dbReference type="Proteomes" id="UP000594800">
    <property type="component" value="Chromosome"/>
</dbReference>
<dbReference type="RefSeq" id="WP_196104013.1">
    <property type="nucleotide sequence ID" value="NZ_CP064942.1"/>
</dbReference>
<feature type="chain" id="PRO_5032287353" evidence="1">
    <location>
        <begin position="22"/>
        <end position="163"/>
    </location>
</feature>
<gene>
    <name evidence="3" type="ORF">I0K15_03310</name>
</gene>
<sequence>MKRPAFAALALSALLLNPALAQTLPQHDAGRAMGENFAQRIDADTDGIIGEGELLSFGEGVFASIDTDGDGTVSLAEMRDWRYGMADLAEFRERTQAYETSIAVLFDMFDRNNDGSVSVAEHEHALRMSSRYADLDEDGVLSWDEYLEGFIFNIAMRNALTER</sequence>
<accession>A0A7S9LT45</accession>
<evidence type="ECO:0000313" key="3">
    <source>
        <dbReference type="EMBL" id="QPH54812.1"/>
    </source>
</evidence>
<proteinExistence type="predicted"/>
<dbReference type="Pfam" id="PF13499">
    <property type="entry name" value="EF-hand_7"/>
    <property type="match status" value="1"/>
</dbReference>
<keyword evidence="4" id="KW-1185">Reference proteome</keyword>
<name>A0A7S9LT45_9RHOB</name>
<feature type="signal peptide" evidence="1">
    <location>
        <begin position="1"/>
        <end position="21"/>
    </location>
</feature>
<dbReference type="EMBL" id="CP064942">
    <property type="protein sequence ID" value="QPH54812.1"/>
    <property type="molecule type" value="Genomic_DNA"/>
</dbReference>
<organism evidence="3 4">
    <name type="scientific">Pontivivens ytuae</name>
    <dbReference type="NCBI Taxonomy" id="2789856"/>
    <lineage>
        <taxon>Bacteria</taxon>
        <taxon>Pseudomonadati</taxon>
        <taxon>Pseudomonadota</taxon>
        <taxon>Alphaproteobacteria</taxon>
        <taxon>Rhodobacterales</taxon>
        <taxon>Paracoccaceae</taxon>
        <taxon>Pontivivens</taxon>
    </lineage>
</organism>
<dbReference type="PROSITE" id="PS50222">
    <property type="entry name" value="EF_HAND_2"/>
    <property type="match status" value="2"/>
</dbReference>
<dbReference type="InterPro" id="IPR011992">
    <property type="entry name" value="EF-hand-dom_pair"/>
</dbReference>
<dbReference type="Gene3D" id="1.10.238.10">
    <property type="entry name" value="EF-hand"/>
    <property type="match status" value="2"/>
</dbReference>
<dbReference type="Pfam" id="PF13202">
    <property type="entry name" value="EF-hand_5"/>
    <property type="match status" value="1"/>
</dbReference>
<evidence type="ECO:0000256" key="1">
    <source>
        <dbReference type="SAM" id="SignalP"/>
    </source>
</evidence>
<dbReference type="AlphaFoldDB" id="A0A7S9LT45"/>
<feature type="domain" description="EF-hand" evidence="2">
    <location>
        <begin position="53"/>
        <end position="88"/>
    </location>
</feature>